<dbReference type="GO" id="GO:0062129">
    <property type="term" value="C:chitin-based extracellular matrix"/>
    <property type="evidence" value="ECO:0007669"/>
    <property type="project" value="TreeGrafter"/>
</dbReference>
<name>A0AAD4JVB1_9MUSC</name>
<sequence>NCRSPVHFNFSLPLSQKLGLLLCLSHALALNNAYLPASQGYTQHSPLATEYYSYSAPPEEDQTLPLQAARQLAKAFTPPQQVVFIRTPETNLFTLTAKQLAAQNALDIYVLQRQMDAASLAQQRAVIEQQAGHKPSVHFVKYRTPEDVSRALNSLRTSYDQLPGKTSVHAVETAKVIQLNPPAAAAAPAVAAPQYRPQPEPVVFKILPKGGVNYETHEQANELEAAKLQALFRQYLPPGQKR</sequence>
<feature type="signal peptide" evidence="1">
    <location>
        <begin position="1"/>
        <end position="29"/>
    </location>
</feature>
<reference evidence="3" key="1">
    <citation type="journal article" date="2021" name="Mol. Ecol. Resour.">
        <title>Phylogenomic analyses of the genus Drosophila reveals genomic signals of climate adaptation.</title>
        <authorList>
            <person name="Li F."/>
            <person name="Rane R.V."/>
            <person name="Luria V."/>
            <person name="Xiong Z."/>
            <person name="Chen J."/>
            <person name="Li Z."/>
            <person name="Catullo R.A."/>
            <person name="Griffin P.C."/>
            <person name="Schiffer M."/>
            <person name="Pearce S."/>
            <person name="Lee S.F."/>
            <person name="McElroy K."/>
            <person name="Stocker A."/>
            <person name="Shirriffs J."/>
            <person name="Cockerell F."/>
            <person name="Coppin C."/>
            <person name="Sgro C.M."/>
            <person name="Karger A."/>
            <person name="Cain J.W."/>
            <person name="Weber J.A."/>
            <person name="Santpere G."/>
            <person name="Kirschner M.W."/>
            <person name="Hoffmann A.A."/>
            <person name="Oakeshott J.G."/>
            <person name="Zhang G."/>
        </authorList>
    </citation>
    <scope>NUCLEOTIDE SEQUENCE</scope>
    <source>
        <strain evidence="3">BGI-SZ-2011g</strain>
    </source>
</reference>
<protein>
    <recommendedName>
        <fullName evidence="2">DUF243 domain-containing protein</fullName>
    </recommendedName>
</protein>
<dbReference type="Proteomes" id="UP001200034">
    <property type="component" value="Unassembled WGS sequence"/>
</dbReference>
<dbReference type="PANTHER" id="PTHR31927">
    <property type="entry name" value="FI07246P-RELATED-RELATED"/>
    <property type="match status" value="1"/>
</dbReference>
<dbReference type="AlphaFoldDB" id="A0AAD4JVB1"/>
<dbReference type="GO" id="GO:0040003">
    <property type="term" value="P:chitin-based cuticle development"/>
    <property type="evidence" value="ECO:0007669"/>
    <property type="project" value="TreeGrafter"/>
</dbReference>
<organism evidence="3 4">
    <name type="scientific">Drosophila rubida</name>
    <dbReference type="NCBI Taxonomy" id="30044"/>
    <lineage>
        <taxon>Eukaryota</taxon>
        <taxon>Metazoa</taxon>
        <taxon>Ecdysozoa</taxon>
        <taxon>Arthropoda</taxon>
        <taxon>Hexapoda</taxon>
        <taxon>Insecta</taxon>
        <taxon>Pterygota</taxon>
        <taxon>Neoptera</taxon>
        <taxon>Endopterygota</taxon>
        <taxon>Diptera</taxon>
        <taxon>Brachycera</taxon>
        <taxon>Muscomorpha</taxon>
        <taxon>Ephydroidea</taxon>
        <taxon>Drosophilidae</taxon>
        <taxon>Drosophila</taxon>
    </lineage>
</organism>
<feature type="non-terminal residue" evidence="3">
    <location>
        <position position="1"/>
    </location>
</feature>
<feature type="chain" id="PRO_5042282235" description="DUF243 domain-containing protein" evidence="1">
    <location>
        <begin position="30"/>
        <end position="242"/>
    </location>
</feature>
<dbReference type="InterPro" id="IPR004145">
    <property type="entry name" value="DUF243"/>
</dbReference>
<dbReference type="EMBL" id="JAJJHW010003409">
    <property type="protein sequence ID" value="KAH8359314.1"/>
    <property type="molecule type" value="Genomic_DNA"/>
</dbReference>
<evidence type="ECO:0000313" key="3">
    <source>
        <dbReference type="EMBL" id="KAH8359314.1"/>
    </source>
</evidence>
<evidence type="ECO:0000256" key="1">
    <source>
        <dbReference type="SAM" id="SignalP"/>
    </source>
</evidence>
<dbReference type="Pfam" id="PF03103">
    <property type="entry name" value="DUF243"/>
    <property type="match status" value="1"/>
</dbReference>
<dbReference type="GO" id="GO:0008010">
    <property type="term" value="F:structural constituent of chitin-based larval cuticle"/>
    <property type="evidence" value="ECO:0007669"/>
    <property type="project" value="TreeGrafter"/>
</dbReference>
<accession>A0AAD4JVB1</accession>
<proteinExistence type="predicted"/>
<dbReference type="SMART" id="SM00690">
    <property type="entry name" value="DM5"/>
    <property type="match status" value="1"/>
</dbReference>
<evidence type="ECO:0000313" key="4">
    <source>
        <dbReference type="Proteomes" id="UP001200034"/>
    </source>
</evidence>
<feature type="domain" description="DUF243" evidence="2">
    <location>
        <begin position="45"/>
        <end position="145"/>
    </location>
</feature>
<gene>
    <name evidence="3" type="ORF">KR093_005739</name>
</gene>
<dbReference type="PANTHER" id="PTHR31927:SF2">
    <property type="entry name" value="FI07246P-RELATED"/>
    <property type="match status" value="1"/>
</dbReference>
<evidence type="ECO:0000259" key="2">
    <source>
        <dbReference type="SMART" id="SM00690"/>
    </source>
</evidence>
<comment type="caution">
    <text evidence="3">The sequence shown here is derived from an EMBL/GenBank/DDBJ whole genome shotgun (WGS) entry which is preliminary data.</text>
</comment>
<keyword evidence="4" id="KW-1185">Reference proteome</keyword>
<keyword evidence="1" id="KW-0732">Signal</keyword>